<protein>
    <submittedName>
        <fullName evidence="1">Uncharacterized protein</fullName>
    </submittedName>
</protein>
<organism evidence="1 2">
    <name type="scientific">Phenylobacterium koreense</name>
    <dbReference type="NCBI Taxonomy" id="266125"/>
    <lineage>
        <taxon>Bacteria</taxon>
        <taxon>Pseudomonadati</taxon>
        <taxon>Pseudomonadota</taxon>
        <taxon>Alphaproteobacteria</taxon>
        <taxon>Caulobacterales</taxon>
        <taxon>Caulobacteraceae</taxon>
        <taxon>Phenylobacterium</taxon>
    </lineage>
</organism>
<gene>
    <name evidence="1" type="ORF">ABID41_001288</name>
</gene>
<accession>A0ABV2EGN4</accession>
<evidence type="ECO:0000313" key="2">
    <source>
        <dbReference type="Proteomes" id="UP001549110"/>
    </source>
</evidence>
<reference evidence="1 2" key="1">
    <citation type="submission" date="2024-06" db="EMBL/GenBank/DDBJ databases">
        <title>Genomic Encyclopedia of Type Strains, Phase IV (KMG-IV): sequencing the most valuable type-strain genomes for metagenomic binning, comparative biology and taxonomic classification.</title>
        <authorList>
            <person name="Goeker M."/>
        </authorList>
    </citation>
    <scope>NUCLEOTIDE SEQUENCE [LARGE SCALE GENOMIC DNA]</scope>
    <source>
        <strain evidence="1 2">DSM 17809</strain>
    </source>
</reference>
<evidence type="ECO:0000313" key="1">
    <source>
        <dbReference type="EMBL" id="MET3526193.1"/>
    </source>
</evidence>
<dbReference type="EMBL" id="JBEPLU010000001">
    <property type="protein sequence ID" value="MET3526193.1"/>
    <property type="molecule type" value="Genomic_DNA"/>
</dbReference>
<comment type="caution">
    <text evidence="1">The sequence shown here is derived from an EMBL/GenBank/DDBJ whole genome shotgun (WGS) entry which is preliminary data.</text>
</comment>
<sequence>MLGCEICGYRKGYDVWKITRRLFDCGDGGFMTPVADVARSFKMDCPDCSGRHWHTQLSYPHQLHRQQT</sequence>
<dbReference type="Proteomes" id="UP001549110">
    <property type="component" value="Unassembled WGS sequence"/>
</dbReference>
<keyword evidence="2" id="KW-1185">Reference proteome</keyword>
<proteinExistence type="predicted"/>
<name>A0ABV2EGN4_9CAUL</name>